<dbReference type="GO" id="GO:0009317">
    <property type="term" value="C:acetyl-CoA carboxylase complex"/>
    <property type="evidence" value="ECO:0007669"/>
    <property type="project" value="InterPro"/>
</dbReference>
<keyword evidence="4" id="KW-0443">Lipid metabolism</keyword>
<dbReference type="GO" id="GO:0003989">
    <property type="term" value="F:acetyl-CoA carboxylase activity"/>
    <property type="evidence" value="ECO:0007669"/>
    <property type="project" value="InterPro"/>
</dbReference>
<evidence type="ECO:0000259" key="5">
    <source>
        <dbReference type="PROSITE" id="PS50968"/>
    </source>
</evidence>
<dbReference type="Pfam" id="PF00364">
    <property type="entry name" value="Biotin_lipoyl"/>
    <property type="match status" value="1"/>
</dbReference>
<dbReference type="GO" id="GO:0006633">
    <property type="term" value="P:fatty acid biosynthetic process"/>
    <property type="evidence" value="ECO:0007669"/>
    <property type="project" value="UniProtKB-UniPathway"/>
</dbReference>
<dbReference type="InterPro" id="IPR050709">
    <property type="entry name" value="Biotin_Carboxyl_Carrier/Decarb"/>
</dbReference>
<dbReference type="UniPathway" id="UPA00094"/>
<comment type="pathway">
    <text evidence="4">Lipid metabolism; fatty acid biosynthesis.</text>
</comment>
<dbReference type="PATRIC" id="fig|210.2440.peg.987"/>
<keyword evidence="4" id="KW-0444">Lipid biosynthesis</keyword>
<dbReference type="PANTHER" id="PTHR45266">
    <property type="entry name" value="OXALOACETATE DECARBOXYLASE ALPHA CHAIN"/>
    <property type="match status" value="1"/>
</dbReference>
<evidence type="ECO:0000313" key="7">
    <source>
        <dbReference type="Proteomes" id="UP000078049"/>
    </source>
</evidence>
<sequence length="161" mass="17786">MNLSEIEELIKEFKASDLGHLKLKHEHFELVLDKESAYTKHKNALNPAHSQASIQAPIMVEASMPSVQTPVPMVCTPIVDKKEEFVLSPMVGTFYHAPSPGAEPYVKAGDTLKKGQIVGIVEAMKIMNEIEVEYPCKVISVEVGDAQPVEYGTKLIKVEKL</sequence>
<dbReference type="PROSITE" id="PS50968">
    <property type="entry name" value="BIOTINYL_LIPOYL"/>
    <property type="match status" value="1"/>
</dbReference>
<dbReference type="InterPro" id="IPR001249">
    <property type="entry name" value="AcCoA_biotinCC"/>
</dbReference>
<dbReference type="EMBL" id="CP011485">
    <property type="protein sequence ID" value="ANH47137.1"/>
    <property type="molecule type" value="Genomic_DNA"/>
</dbReference>
<dbReference type="NCBIfam" id="TIGR00531">
    <property type="entry name" value="BCCP"/>
    <property type="match status" value="1"/>
</dbReference>
<dbReference type="SUPFAM" id="SSF51230">
    <property type="entry name" value="Single hybrid motif"/>
    <property type="match status" value="1"/>
</dbReference>
<feature type="domain" description="Lipoyl-binding" evidence="5">
    <location>
        <begin position="83"/>
        <end position="159"/>
    </location>
</feature>
<dbReference type="RefSeq" id="WP_064437842.1">
    <property type="nucleotide sequence ID" value="NZ_CP011485.1"/>
</dbReference>
<reference evidence="6 7" key="1">
    <citation type="submission" date="2014-04" db="EMBL/GenBank/DDBJ databases">
        <title>Detecting global and local adaptation in a worldwide sample of Helicobacter pylori genomes.</title>
        <authorList>
            <person name="Montano V."/>
            <person name="Didelot X."/>
            <person name="Foll M."/>
            <person name="Linz B."/>
            <person name="Reinhardt R."/>
            <person name="Suerbaum S."/>
            <person name="Moodley Y."/>
            <person name="Jensen J.D."/>
        </authorList>
    </citation>
    <scope>NUCLEOTIDE SEQUENCE [LARGE SCALE GENOMIC DNA]</scope>
    <source>
        <strain evidence="7">ausabrJ05</strain>
    </source>
</reference>
<dbReference type="Gene3D" id="2.40.50.100">
    <property type="match status" value="1"/>
</dbReference>
<dbReference type="PRINTS" id="PR01071">
    <property type="entry name" value="ACOABIOTINCC"/>
</dbReference>
<accession>A0A1A9H927</accession>
<proteinExistence type="predicted"/>
<name>A0A1A9H927_HELPX</name>
<organism evidence="6 7">
    <name type="scientific">Helicobacter pylori</name>
    <name type="common">Campylobacter pylori</name>
    <dbReference type="NCBI Taxonomy" id="210"/>
    <lineage>
        <taxon>Bacteria</taxon>
        <taxon>Pseudomonadati</taxon>
        <taxon>Campylobacterota</taxon>
        <taxon>Epsilonproteobacteria</taxon>
        <taxon>Campylobacterales</taxon>
        <taxon>Helicobacteraceae</taxon>
        <taxon>Helicobacter</taxon>
    </lineage>
</organism>
<comment type="function">
    <text evidence="1 4">This protein is a component of the acetyl coenzyme A carboxylase complex; first, biotin carboxylase catalyzes the carboxylation of the carrier protein and then the transcarboxylase transfers the carboxyl group to form malonyl-CoA.</text>
</comment>
<gene>
    <name evidence="6" type="ORF">AA973_04810</name>
</gene>
<keyword evidence="3 4" id="KW-0092">Biotin</keyword>
<keyword evidence="4" id="KW-0275">Fatty acid biosynthesis</keyword>
<keyword evidence="4" id="KW-0276">Fatty acid metabolism</keyword>
<evidence type="ECO:0000256" key="1">
    <source>
        <dbReference type="ARBA" id="ARBA00003761"/>
    </source>
</evidence>
<evidence type="ECO:0000256" key="4">
    <source>
        <dbReference type="RuleBase" id="RU364072"/>
    </source>
</evidence>
<evidence type="ECO:0000256" key="2">
    <source>
        <dbReference type="ARBA" id="ARBA00017562"/>
    </source>
</evidence>
<dbReference type="InterPro" id="IPR011053">
    <property type="entry name" value="Single_hybrid_motif"/>
</dbReference>
<dbReference type="InterPro" id="IPR000089">
    <property type="entry name" value="Biotin_lipoyl"/>
</dbReference>
<dbReference type="CDD" id="cd06850">
    <property type="entry name" value="biotinyl_domain"/>
    <property type="match status" value="1"/>
</dbReference>
<dbReference type="PANTHER" id="PTHR45266:SF3">
    <property type="entry name" value="OXALOACETATE DECARBOXYLASE ALPHA CHAIN"/>
    <property type="match status" value="1"/>
</dbReference>
<protein>
    <recommendedName>
        <fullName evidence="2 4">Biotin carboxyl carrier protein of acetyl-CoA carboxylase</fullName>
    </recommendedName>
</protein>
<evidence type="ECO:0000256" key="3">
    <source>
        <dbReference type="ARBA" id="ARBA00023267"/>
    </source>
</evidence>
<dbReference type="AlphaFoldDB" id="A0A1A9H927"/>
<dbReference type="Proteomes" id="UP000078049">
    <property type="component" value="Chromosome"/>
</dbReference>
<evidence type="ECO:0000313" key="6">
    <source>
        <dbReference type="EMBL" id="ANH47137.1"/>
    </source>
</evidence>